<proteinExistence type="predicted"/>
<dbReference type="Gene3D" id="3.40.50.1820">
    <property type="entry name" value="alpha/beta hydrolase"/>
    <property type="match status" value="1"/>
</dbReference>
<dbReference type="AlphaFoldDB" id="A0A1H5VZ02"/>
<protein>
    <submittedName>
        <fullName evidence="2">Pimeloyl-ACP methyl ester carboxylesterase</fullName>
    </submittedName>
</protein>
<keyword evidence="3" id="KW-1185">Reference proteome</keyword>
<dbReference type="EMBL" id="FNVD01000007">
    <property type="protein sequence ID" value="SEF92248.1"/>
    <property type="molecule type" value="Genomic_DNA"/>
</dbReference>
<evidence type="ECO:0000313" key="3">
    <source>
        <dbReference type="Proteomes" id="UP000236742"/>
    </source>
</evidence>
<gene>
    <name evidence="2" type="ORF">SAMN05421751_10710</name>
</gene>
<dbReference type="InterPro" id="IPR029058">
    <property type="entry name" value="AB_hydrolase_fold"/>
</dbReference>
<sequence>MADFLLVHGSCHGAWCWRDVIPALARLGHSAHAIDLPGHGDDSTPVEQITLDACRDAILAASTPETIVVGHSWGGYPISAAAEAAPDAMRGLIYLCAYVPVSGLSMIDMRRRGPRQTITGAVIRDPSGLSYRFDPAQAPDLFYNDCPAEVVTLALRRLGSQAIDPQDTPLTLGASFARVPRHYVRCTGDRLIPPEYQAAMVADWPRETVHEMDTGHSPFFADPRGLADVLDRIAGAMG</sequence>
<feature type="domain" description="AB hydrolase-1" evidence="1">
    <location>
        <begin position="4"/>
        <end position="229"/>
    </location>
</feature>
<dbReference type="OrthoDB" id="9814966at2"/>
<name>A0A1H5VZ02_9RHOB</name>
<dbReference type="Proteomes" id="UP000236742">
    <property type="component" value="Unassembled WGS sequence"/>
</dbReference>
<reference evidence="2 3" key="1">
    <citation type="submission" date="2016-10" db="EMBL/GenBank/DDBJ databases">
        <authorList>
            <person name="de Groot N.N."/>
        </authorList>
    </citation>
    <scope>NUCLEOTIDE SEQUENCE [LARGE SCALE GENOMIC DNA]</scope>
    <source>
        <strain evidence="2 3">DSM 23413</strain>
    </source>
</reference>
<evidence type="ECO:0000259" key="1">
    <source>
        <dbReference type="Pfam" id="PF12697"/>
    </source>
</evidence>
<evidence type="ECO:0000313" key="2">
    <source>
        <dbReference type="EMBL" id="SEF92248.1"/>
    </source>
</evidence>
<organism evidence="2 3">
    <name type="scientific">Jhaorihella thermophila</name>
    <dbReference type="NCBI Taxonomy" id="488547"/>
    <lineage>
        <taxon>Bacteria</taxon>
        <taxon>Pseudomonadati</taxon>
        <taxon>Pseudomonadota</taxon>
        <taxon>Alphaproteobacteria</taxon>
        <taxon>Rhodobacterales</taxon>
        <taxon>Paracoccaceae</taxon>
        <taxon>Jhaorihella</taxon>
    </lineage>
</organism>
<dbReference type="PANTHER" id="PTHR37017:SF11">
    <property type="entry name" value="ESTERASE_LIPASE_THIOESTERASE DOMAIN-CONTAINING PROTEIN"/>
    <property type="match status" value="1"/>
</dbReference>
<dbReference type="Pfam" id="PF12697">
    <property type="entry name" value="Abhydrolase_6"/>
    <property type="match status" value="1"/>
</dbReference>
<accession>A0A1H5VZ02</accession>
<dbReference type="InterPro" id="IPR052897">
    <property type="entry name" value="Sec-Metab_Biosynth_Hydrolase"/>
</dbReference>
<dbReference type="SUPFAM" id="SSF53474">
    <property type="entry name" value="alpha/beta-Hydrolases"/>
    <property type="match status" value="1"/>
</dbReference>
<dbReference type="PANTHER" id="PTHR37017">
    <property type="entry name" value="AB HYDROLASE-1 DOMAIN-CONTAINING PROTEIN-RELATED"/>
    <property type="match status" value="1"/>
</dbReference>
<dbReference type="InterPro" id="IPR000073">
    <property type="entry name" value="AB_hydrolase_1"/>
</dbReference>
<dbReference type="RefSeq" id="WP_104007910.1">
    <property type="nucleotide sequence ID" value="NZ_FNVD01000007.1"/>
</dbReference>